<feature type="domain" description="RNA polymerase sigma-70 region 2" evidence="5">
    <location>
        <begin position="24"/>
        <end position="87"/>
    </location>
</feature>
<dbReference type="STRING" id="1413211.U473_08305"/>
<comment type="similarity">
    <text evidence="1">Belongs to the sigma-70 factor family. ECF subfamily.</text>
</comment>
<dbReference type="InterPro" id="IPR007627">
    <property type="entry name" value="RNA_pol_sigma70_r2"/>
</dbReference>
<dbReference type="InterPro" id="IPR014284">
    <property type="entry name" value="RNA_pol_sigma-70_dom"/>
</dbReference>
<dbReference type="NCBIfam" id="TIGR02937">
    <property type="entry name" value="sigma70-ECF"/>
    <property type="match status" value="1"/>
</dbReference>
<dbReference type="Pfam" id="PF04542">
    <property type="entry name" value="Sigma70_r2"/>
    <property type="match status" value="1"/>
</dbReference>
<dbReference type="PANTHER" id="PTHR43133:SF51">
    <property type="entry name" value="RNA POLYMERASE SIGMA FACTOR"/>
    <property type="match status" value="1"/>
</dbReference>
<dbReference type="AlphaFoldDB" id="A0A135L4X0"/>
<keyword evidence="8" id="KW-1185">Reference proteome</keyword>
<evidence type="ECO:0008006" key="9">
    <source>
        <dbReference type="Google" id="ProtNLM"/>
    </source>
</evidence>
<keyword evidence="4" id="KW-0804">Transcription</keyword>
<evidence type="ECO:0000259" key="6">
    <source>
        <dbReference type="Pfam" id="PF08281"/>
    </source>
</evidence>
<dbReference type="GO" id="GO:0006352">
    <property type="term" value="P:DNA-templated transcription initiation"/>
    <property type="evidence" value="ECO:0007669"/>
    <property type="project" value="InterPro"/>
</dbReference>
<evidence type="ECO:0000256" key="4">
    <source>
        <dbReference type="ARBA" id="ARBA00023163"/>
    </source>
</evidence>
<accession>A0A135L4X0</accession>
<dbReference type="PANTHER" id="PTHR43133">
    <property type="entry name" value="RNA POLYMERASE ECF-TYPE SIGMA FACTO"/>
    <property type="match status" value="1"/>
</dbReference>
<evidence type="ECO:0000313" key="7">
    <source>
        <dbReference type="EMBL" id="KXG44006.1"/>
    </source>
</evidence>
<name>A0A135L4X0_9BACI</name>
<dbReference type="GO" id="GO:0003677">
    <property type="term" value="F:DNA binding"/>
    <property type="evidence" value="ECO:0007669"/>
    <property type="project" value="InterPro"/>
</dbReference>
<keyword evidence="3" id="KW-0731">Sigma factor</keyword>
<protein>
    <recommendedName>
        <fullName evidence="9">RNA polymerase subunit sigma-24</fullName>
    </recommendedName>
</protein>
<proteinExistence type="inferred from homology"/>
<evidence type="ECO:0000256" key="3">
    <source>
        <dbReference type="ARBA" id="ARBA00023082"/>
    </source>
</evidence>
<dbReference type="InterPro" id="IPR013249">
    <property type="entry name" value="RNA_pol_sigma70_r4_t2"/>
</dbReference>
<evidence type="ECO:0000313" key="8">
    <source>
        <dbReference type="Proteomes" id="UP000070352"/>
    </source>
</evidence>
<evidence type="ECO:0000256" key="2">
    <source>
        <dbReference type="ARBA" id="ARBA00023015"/>
    </source>
</evidence>
<dbReference type="InterPro" id="IPR036388">
    <property type="entry name" value="WH-like_DNA-bd_sf"/>
</dbReference>
<dbReference type="Pfam" id="PF08281">
    <property type="entry name" value="Sigma70_r4_2"/>
    <property type="match status" value="1"/>
</dbReference>
<dbReference type="RefSeq" id="WP_161937311.1">
    <property type="nucleotide sequence ID" value="NZ_LSKU01000001.1"/>
</dbReference>
<keyword evidence="2" id="KW-0805">Transcription regulation</keyword>
<organism evidence="7 8">
    <name type="scientific">Tepidibacillus decaturensis</name>
    <dbReference type="NCBI Taxonomy" id="1413211"/>
    <lineage>
        <taxon>Bacteria</taxon>
        <taxon>Bacillati</taxon>
        <taxon>Bacillota</taxon>
        <taxon>Bacilli</taxon>
        <taxon>Bacillales</taxon>
        <taxon>Bacillaceae</taxon>
        <taxon>Tepidibacillus</taxon>
    </lineage>
</organism>
<feature type="domain" description="RNA polymerase sigma factor 70 region 4 type 2" evidence="6">
    <location>
        <begin position="121"/>
        <end position="173"/>
    </location>
</feature>
<dbReference type="EMBL" id="LSKU01000001">
    <property type="protein sequence ID" value="KXG44006.1"/>
    <property type="molecule type" value="Genomic_DNA"/>
</dbReference>
<dbReference type="GO" id="GO:0016987">
    <property type="term" value="F:sigma factor activity"/>
    <property type="evidence" value="ECO:0007669"/>
    <property type="project" value="UniProtKB-KW"/>
</dbReference>
<dbReference type="Proteomes" id="UP000070352">
    <property type="component" value="Unassembled WGS sequence"/>
</dbReference>
<dbReference type="InterPro" id="IPR013325">
    <property type="entry name" value="RNA_pol_sigma_r2"/>
</dbReference>
<evidence type="ECO:0000259" key="5">
    <source>
        <dbReference type="Pfam" id="PF04542"/>
    </source>
</evidence>
<dbReference type="Gene3D" id="1.10.1740.10">
    <property type="match status" value="1"/>
</dbReference>
<reference evidence="7 8" key="1">
    <citation type="submission" date="2016-02" db="EMBL/GenBank/DDBJ databases">
        <title>Draft Genome for Tepidibacillus decaturensis nov. sp. Strain Z9, an Anaerobic, Moderately Thermophilic and Heterotrophic Bacterium from Deep Subsurface of the Illinois Basin, USA.</title>
        <authorList>
            <person name="Dong Y."/>
            <person name="Chang J.Y."/>
            <person name="Sanford R."/>
            <person name="Fouke B.W."/>
        </authorList>
    </citation>
    <scope>NUCLEOTIDE SEQUENCE [LARGE SCALE GENOMIC DNA]</scope>
    <source>
        <strain evidence="7 8">Z9</strain>
    </source>
</reference>
<sequence length="179" mass="21362">MNSNQYTIEHKTGKKDEFLERILEHSRYLYHLAYRLTGNQEDAEDLTQETMWQAHRKSDKYVYEKSLKAWLRMMMTNRFRDKVRKKSLKVVAIEDQVLSPTQVSQYTPSVEEQVEQKLALEKVKNEIEQLPDIYRNVLILRHFEGYSYSEISEALQIPEGTVKTQLFRARKMLKSRLSN</sequence>
<dbReference type="SUPFAM" id="SSF88659">
    <property type="entry name" value="Sigma3 and sigma4 domains of RNA polymerase sigma factors"/>
    <property type="match status" value="1"/>
</dbReference>
<dbReference type="Gene3D" id="1.10.10.10">
    <property type="entry name" value="Winged helix-like DNA-binding domain superfamily/Winged helix DNA-binding domain"/>
    <property type="match status" value="1"/>
</dbReference>
<dbReference type="CDD" id="cd06171">
    <property type="entry name" value="Sigma70_r4"/>
    <property type="match status" value="1"/>
</dbReference>
<evidence type="ECO:0000256" key="1">
    <source>
        <dbReference type="ARBA" id="ARBA00010641"/>
    </source>
</evidence>
<dbReference type="InterPro" id="IPR039425">
    <property type="entry name" value="RNA_pol_sigma-70-like"/>
</dbReference>
<dbReference type="OrthoDB" id="9782703at2"/>
<dbReference type="SUPFAM" id="SSF88946">
    <property type="entry name" value="Sigma2 domain of RNA polymerase sigma factors"/>
    <property type="match status" value="1"/>
</dbReference>
<gene>
    <name evidence="7" type="ORF">U473_08305</name>
</gene>
<dbReference type="InterPro" id="IPR013324">
    <property type="entry name" value="RNA_pol_sigma_r3/r4-like"/>
</dbReference>
<comment type="caution">
    <text evidence="7">The sequence shown here is derived from an EMBL/GenBank/DDBJ whole genome shotgun (WGS) entry which is preliminary data.</text>
</comment>